<comment type="caution">
    <text evidence="1">The sequence shown here is derived from an EMBL/GenBank/DDBJ whole genome shotgun (WGS) entry which is preliminary data.</text>
</comment>
<dbReference type="EMBL" id="WHWB01037202">
    <property type="protein sequence ID" value="KAJ7398297.1"/>
    <property type="molecule type" value="Genomic_DNA"/>
</dbReference>
<evidence type="ECO:0000313" key="1">
    <source>
        <dbReference type="EMBL" id="KAJ7398297.1"/>
    </source>
</evidence>
<gene>
    <name evidence="1" type="primary">EXOSC4</name>
    <name evidence="1" type="ORF">WISP_00242</name>
</gene>
<accession>A0ABQ9CJH6</accession>
<dbReference type="SUPFAM" id="SSF55666">
    <property type="entry name" value="Ribonuclease PH domain 2-like"/>
    <property type="match status" value="1"/>
</dbReference>
<keyword evidence="2" id="KW-1185">Reference proteome</keyword>
<proteinExistence type="predicted"/>
<dbReference type="InterPro" id="IPR027408">
    <property type="entry name" value="PNPase/RNase_PH_dom_sf"/>
</dbReference>
<dbReference type="InterPro" id="IPR036345">
    <property type="entry name" value="ExoRNase_PH_dom2_sf"/>
</dbReference>
<dbReference type="Gene3D" id="3.30.230.70">
    <property type="entry name" value="GHMP Kinase, N-terminal domain"/>
    <property type="match status" value="1"/>
</dbReference>
<protein>
    <submittedName>
        <fullName evidence="1">Exosome component 4</fullName>
    </submittedName>
</protein>
<name>A0ABQ9CJH6_9PASS</name>
<evidence type="ECO:0000313" key="2">
    <source>
        <dbReference type="Proteomes" id="UP001145742"/>
    </source>
</evidence>
<dbReference type="Proteomes" id="UP001145742">
    <property type="component" value="Unassembled WGS sequence"/>
</dbReference>
<reference evidence="1" key="1">
    <citation type="submission" date="2019-10" db="EMBL/GenBank/DDBJ databases">
        <authorList>
            <person name="Soares A.E.R."/>
            <person name="Aleixo A."/>
            <person name="Schneider P."/>
            <person name="Miyaki C.Y."/>
            <person name="Schneider M.P."/>
            <person name="Mello C."/>
            <person name="Vasconcelos A.T.R."/>
        </authorList>
    </citation>
    <scope>NUCLEOTIDE SEQUENCE</scope>
    <source>
        <tissue evidence="1">Muscle</tissue>
    </source>
</reference>
<organism evidence="1 2">
    <name type="scientific">Willisornis vidua</name>
    <name type="common">Xingu scale-backed antbird</name>
    <dbReference type="NCBI Taxonomy" id="1566151"/>
    <lineage>
        <taxon>Eukaryota</taxon>
        <taxon>Metazoa</taxon>
        <taxon>Chordata</taxon>
        <taxon>Craniata</taxon>
        <taxon>Vertebrata</taxon>
        <taxon>Euteleostomi</taxon>
        <taxon>Archelosauria</taxon>
        <taxon>Archosauria</taxon>
        <taxon>Dinosauria</taxon>
        <taxon>Saurischia</taxon>
        <taxon>Theropoda</taxon>
        <taxon>Coelurosauria</taxon>
        <taxon>Aves</taxon>
        <taxon>Neognathae</taxon>
        <taxon>Neoaves</taxon>
        <taxon>Telluraves</taxon>
        <taxon>Australaves</taxon>
        <taxon>Passeriformes</taxon>
        <taxon>Thamnophilidae</taxon>
        <taxon>Willisornis</taxon>
    </lineage>
</organism>
<sequence length="97" mass="10109">MRGAVVAGSAGLAEPPSGPPVALADLSAAEEAAGGPRLVVATMPVSGHMALCQLSARLHQERLQPVLDMAQRACQGLHSVLDTVVRDRLRRDTAMDD</sequence>